<feature type="compositionally biased region" description="Polar residues" evidence="1">
    <location>
        <begin position="297"/>
        <end position="323"/>
    </location>
</feature>
<feature type="compositionally biased region" description="Polar residues" evidence="1">
    <location>
        <begin position="453"/>
        <end position="470"/>
    </location>
</feature>
<accession>A0A316YIY7</accession>
<dbReference type="AlphaFoldDB" id="A0A316YIY7"/>
<proteinExistence type="predicted"/>
<feature type="compositionally biased region" description="Polar residues" evidence="1">
    <location>
        <begin position="406"/>
        <end position="416"/>
    </location>
</feature>
<dbReference type="EMBL" id="KZ819637">
    <property type="protein sequence ID" value="PWN89169.1"/>
    <property type="molecule type" value="Genomic_DNA"/>
</dbReference>
<feature type="compositionally biased region" description="Basic and acidic residues" evidence="1">
    <location>
        <begin position="1"/>
        <end position="12"/>
    </location>
</feature>
<protein>
    <submittedName>
        <fullName evidence="2">Uncharacterized protein</fullName>
    </submittedName>
</protein>
<feature type="compositionally biased region" description="Polar residues" evidence="1">
    <location>
        <begin position="509"/>
        <end position="555"/>
    </location>
</feature>
<feature type="compositionally biased region" description="Basic and acidic residues" evidence="1">
    <location>
        <begin position="142"/>
        <end position="163"/>
    </location>
</feature>
<gene>
    <name evidence="2" type="ORF">FA10DRAFT_280267</name>
</gene>
<feature type="region of interest" description="Disordered" evidence="1">
    <location>
        <begin position="377"/>
        <end position="648"/>
    </location>
</feature>
<reference evidence="2 3" key="1">
    <citation type="journal article" date="2018" name="Mol. Biol. Evol.">
        <title>Broad Genomic Sampling Reveals a Smut Pathogenic Ancestry of the Fungal Clade Ustilaginomycotina.</title>
        <authorList>
            <person name="Kijpornyongpan T."/>
            <person name="Mondo S.J."/>
            <person name="Barry K."/>
            <person name="Sandor L."/>
            <person name="Lee J."/>
            <person name="Lipzen A."/>
            <person name="Pangilinan J."/>
            <person name="LaButti K."/>
            <person name="Hainaut M."/>
            <person name="Henrissat B."/>
            <person name="Grigoriev I.V."/>
            <person name="Spatafora J.W."/>
            <person name="Aime M.C."/>
        </authorList>
    </citation>
    <scope>NUCLEOTIDE SEQUENCE [LARGE SCALE GENOMIC DNA]</scope>
    <source>
        <strain evidence="2 3">MCA 4198</strain>
    </source>
</reference>
<feature type="compositionally biased region" description="Basic and acidic residues" evidence="1">
    <location>
        <begin position="442"/>
        <end position="452"/>
    </location>
</feature>
<evidence type="ECO:0000313" key="2">
    <source>
        <dbReference type="EMBL" id="PWN89169.1"/>
    </source>
</evidence>
<feature type="compositionally biased region" description="Polar residues" evidence="1">
    <location>
        <begin position="89"/>
        <end position="98"/>
    </location>
</feature>
<sequence length="648" mass="68409">MSQADEKNHSSKEAIVADGETVAQKENNDHQTASIEEQAQMTQADKGKATPKAETPSEEPIKEKDGGKIIGAIRKSFSLSPRKEPLDASATTQHSSLDVTREKGAEAVTETAKGQETKDGDSGKEHVDGPLVNLRRRFTQGFKKDESADKAPSNEKEDNKEMPPEQSQAQHEQNRPSGDGGKAKDDEAGTASSALPRTPLVKRVQSLASGLKNIFDHDKDKESKQEPNHKATVSEGQTQCGCTSMTEAPIPDASAAATTTPACSPPAKTRISLSAVGAEARQFLFGSSVAHDDGRQAKQNASAATTTTDNEPSKCSPNETAQVETAMVPVLESKGGEKAQGGSQQKAVEGGTTPAKKESGEWKAAVKKALATPLHFALPSHGDGAATEKKKEPIKTAHLEEGREQTVASSGTNETPSSPPRSPLKSTALLFDHLKSRLQKVANEKTNDESSKDASSSGQEEAVAQPSNSIEVASAAPAPPEKEEPKGSMERAGNSLSKKEEKGTHRLSILSNIKKTLSAVSPLKNSDNTTHALENVATSASSPVTLPPEATSTPSEQREPTRCPEAPLHPLTIDTAVDSKKKQGDVTPVKNTEGDQKALAAAVKKEDESEADDSIFYADLPPTPTPKAKSSSTSIMTGKSIAVTAREE</sequence>
<keyword evidence="3" id="KW-1185">Reference proteome</keyword>
<evidence type="ECO:0000256" key="1">
    <source>
        <dbReference type="SAM" id="MobiDB-lite"/>
    </source>
</evidence>
<dbReference type="RefSeq" id="XP_025376367.1">
    <property type="nucleotide sequence ID" value="XM_025523601.1"/>
</dbReference>
<feature type="compositionally biased region" description="Basic and acidic residues" evidence="1">
    <location>
        <begin position="386"/>
        <end position="404"/>
    </location>
</feature>
<evidence type="ECO:0000313" key="3">
    <source>
        <dbReference type="Proteomes" id="UP000245768"/>
    </source>
</evidence>
<organism evidence="2 3">
    <name type="scientific">Acaromyces ingoldii</name>
    <dbReference type="NCBI Taxonomy" id="215250"/>
    <lineage>
        <taxon>Eukaryota</taxon>
        <taxon>Fungi</taxon>
        <taxon>Dikarya</taxon>
        <taxon>Basidiomycota</taxon>
        <taxon>Ustilaginomycotina</taxon>
        <taxon>Exobasidiomycetes</taxon>
        <taxon>Exobasidiales</taxon>
        <taxon>Cryptobasidiaceae</taxon>
        <taxon>Acaromyces</taxon>
    </lineage>
</organism>
<feature type="region of interest" description="Disordered" evidence="1">
    <location>
        <begin position="287"/>
        <end position="364"/>
    </location>
</feature>
<feature type="compositionally biased region" description="Basic and acidic residues" evidence="1">
    <location>
        <begin position="480"/>
        <end position="489"/>
    </location>
</feature>
<feature type="compositionally biased region" description="Basic and acidic residues" evidence="1">
    <location>
        <begin position="214"/>
        <end position="229"/>
    </location>
</feature>
<name>A0A316YIY7_9BASI</name>
<feature type="region of interest" description="Disordered" evidence="1">
    <location>
        <begin position="1"/>
        <end position="242"/>
    </location>
</feature>
<feature type="compositionally biased region" description="Polar residues" evidence="1">
    <location>
        <begin position="30"/>
        <end position="43"/>
    </location>
</feature>
<dbReference type="InParanoid" id="A0A316YIY7"/>
<feature type="compositionally biased region" description="Basic and acidic residues" evidence="1">
    <location>
        <begin position="113"/>
        <end position="128"/>
    </location>
</feature>
<dbReference type="GeneID" id="37045517"/>
<dbReference type="Proteomes" id="UP000245768">
    <property type="component" value="Unassembled WGS sequence"/>
</dbReference>